<dbReference type="InterPro" id="IPR005152">
    <property type="entry name" value="Lipase_secreted"/>
</dbReference>
<dbReference type="PANTHER" id="PTHR34853">
    <property type="match status" value="1"/>
</dbReference>
<sequence>MKQLRRPLTIAALSALAFLGVQATPASAAEGDPVVSRGITIPTFYNPPTTLPSANGTLIRSEPLKLGLRLPGLNGPLPGTATRLMYKSTDSNGQPVAVTGAYIEPSARWTGSGPRPLVVLAPGTLGQGDQCAASLALENPLALNLTEGTVSVGYENLATYRLLAKGIAVAVTDYVGLGATDRLHTYVNRVDGGHAVLDAVRATRALAGTSVTASSPVGLYGYSQGGGATASAAELQPTYAPEITLAGAYSGAPPADLVKVLPGIDGSALAAAAGWTVNGLAQSVPALQPIIDTYINDVGRAALADVATRCVGDGIFAHGFTKTKSWTKQGISLGDVIAREPVVKAAVDAQRLGRLKPATPVRVATGVADDTVPHRQARQLAVDWCARGANVTYEPIFLPNLGDKIVLTNHFLPLIEDQGSAISWLTDRLAGKRVVSNCWRVPLML</sequence>
<dbReference type="EMBL" id="VDFR01000096">
    <property type="protein sequence ID" value="TNC42454.1"/>
    <property type="molecule type" value="Genomic_DNA"/>
</dbReference>
<dbReference type="EMBL" id="VDFR01000079">
    <property type="protein sequence ID" value="TNC43699.1"/>
    <property type="molecule type" value="Genomic_DNA"/>
</dbReference>
<dbReference type="PIRSF" id="PIRSF029171">
    <property type="entry name" value="Esterase_LipA"/>
    <property type="match status" value="1"/>
</dbReference>
<dbReference type="PANTHER" id="PTHR34853:SF1">
    <property type="entry name" value="LIPASE 5"/>
    <property type="match status" value="1"/>
</dbReference>
<proteinExistence type="predicted"/>
<name>A0A5C4ML01_9ACTN</name>
<organism evidence="2 4">
    <name type="scientific">Mumia zhuanghuii</name>
    <dbReference type="NCBI Taxonomy" id="2585211"/>
    <lineage>
        <taxon>Bacteria</taxon>
        <taxon>Bacillati</taxon>
        <taxon>Actinomycetota</taxon>
        <taxon>Actinomycetes</taxon>
        <taxon>Propionibacteriales</taxon>
        <taxon>Nocardioidaceae</taxon>
        <taxon>Mumia</taxon>
    </lineage>
</organism>
<dbReference type="Pfam" id="PF03583">
    <property type="entry name" value="LIP"/>
    <property type="match status" value="1"/>
</dbReference>
<dbReference type="Gene3D" id="3.40.50.1820">
    <property type="entry name" value="alpha/beta hydrolase"/>
    <property type="match status" value="1"/>
</dbReference>
<dbReference type="InterPro" id="IPR029058">
    <property type="entry name" value="AB_hydrolase_fold"/>
</dbReference>
<accession>A0A5C4ML01</accession>
<dbReference type="RefSeq" id="WP_139106370.1">
    <property type="nucleotide sequence ID" value="NZ_VDFR01000079.1"/>
</dbReference>
<dbReference type="Proteomes" id="UP000306740">
    <property type="component" value="Unassembled WGS sequence"/>
</dbReference>
<evidence type="ECO:0000313" key="4">
    <source>
        <dbReference type="Proteomes" id="UP000306740"/>
    </source>
</evidence>
<evidence type="ECO:0000256" key="1">
    <source>
        <dbReference type="SAM" id="SignalP"/>
    </source>
</evidence>
<protein>
    <submittedName>
        <fullName evidence="2">Triacylglycerol lipase</fullName>
    </submittedName>
</protein>
<gene>
    <name evidence="3" type="ORF">FHE65_17845</name>
    <name evidence="2" type="ORF">FHE65_21305</name>
</gene>
<evidence type="ECO:0000313" key="2">
    <source>
        <dbReference type="EMBL" id="TNC42454.1"/>
    </source>
</evidence>
<feature type="signal peptide" evidence="1">
    <location>
        <begin position="1"/>
        <end position="28"/>
    </location>
</feature>
<keyword evidence="1" id="KW-0732">Signal</keyword>
<feature type="chain" id="PRO_5036138720" evidence="1">
    <location>
        <begin position="29"/>
        <end position="445"/>
    </location>
</feature>
<evidence type="ECO:0000313" key="3">
    <source>
        <dbReference type="EMBL" id="TNC43699.1"/>
    </source>
</evidence>
<reference evidence="2 4" key="1">
    <citation type="submission" date="2019-05" db="EMBL/GenBank/DDBJ databases">
        <title>Mumia sp. nov., isolated from the intestinal contents of plateau pika (Ochotona curzoniae) in the Qinghai-Tibet plateau of China.</title>
        <authorList>
            <person name="Tian Z."/>
        </authorList>
    </citation>
    <scope>NUCLEOTIDE SEQUENCE [LARGE SCALE GENOMIC DNA]</scope>
    <source>
        <strain evidence="4">527</strain>
        <strain evidence="2">Z527</strain>
    </source>
</reference>
<dbReference type="OrthoDB" id="9798122at2"/>
<dbReference type="GO" id="GO:0016042">
    <property type="term" value="P:lipid catabolic process"/>
    <property type="evidence" value="ECO:0007669"/>
    <property type="project" value="InterPro"/>
</dbReference>
<dbReference type="Gene3D" id="1.10.260.130">
    <property type="match status" value="1"/>
</dbReference>
<dbReference type="GO" id="GO:0004806">
    <property type="term" value="F:triacylglycerol lipase activity"/>
    <property type="evidence" value="ECO:0007669"/>
    <property type="project" value="InterPro"/>
</dbReference>
<dbReference type="AlphaFoldDB" id="A0A5C4ML01"/>
<dbReference type="SUPFAM" id="SSF53474">
    <property type="entry name" value="alpha/beta-Hydrolases"/>
    <property type="match status" value="1"/>
</dbReference>
<comment type="caution">
    <text evidence="2">The sequence shown here is derived from an EMBL/GenBank/DDBJ whole genome shotgun (WGS) entry which is preliminary data.</text>
</comment>